<dbReference type="InterPro" id="IPR032284">
    <property type="entry name" value="RecQ_Zn-bd"/>
</dbReference>
<dbReference type="InterPro" id="IPR027417">
    <property type="entry name" value="P-loop_NTPase"/>
</dbReference>
<dbReference type="InterPro" id="IPR036388">
    <property type="entry name" value="WH-like_DNA-bd_sf"/>
</dbReference>
<keyword evidence="7" id="KW-0238">DNA-binding</keyword>
<dbReference type="NCBIfam" id="TIGR00614">
    <property type="entry name" value="recQ_fam"/>
    <property type="match status" value="1"/>
</dbReference>
<keyword evidence="5 15" id="KW-0347">Helicase</keyword>
<dbReference type="EC" id="5.6.2.4" evidence="10"/>
<evidence type="ECO:0000259" key="13">
    <source>
        <dbReference type="PROSITE" id="PS51192"/>
    </source>
</evidence>
<keyword evidence="2" id="KW-0479">Metal-binding</keyword>
<comment type="catalytic activity">
    <reaction evidence="9">
        <text>Couples ATP hydrolysis with the unwinding of duplex DNA by translocating in the 3'-5' direction.</text>
        <dbReference type="EC" id="5.6.2.4"/>
    </reaction>
</comment>
<dbReference type="EMBL" id="JBHULZ010000040">
    <property type="protein sequence ID" value="MFD2697894.1"/>
    <property type="molecule type" value="Genomic_DNA"/>
</dbReference>
<dbReference type="InterPro" id="IPR014001">
    <property type="entry name" value="Helicase_ATP-bd"/>
</dbReference>
<keyword evidence="3" id="KW-0547">Nucleotide-binding</keyword>
<dbReference type="PANTHER" id="PTHR13710:SF105">
    <property type="entry name" value="ATP-DEPENDENT DNA HELICASE Q1"/>
    <property type="match status" value="1"/>
</dbReference>
<comment type="similarity">
    <text evidence="1">Belongs to the helicase family. RecQ subfamily.</text>
</comment>
<feature type="domain" description="Helicase C-terminal" evidence="14">
    <location>
        <begin position="217"/>
        <end position="360"/>
    </location>
</feature>
<keyword evidence="6" id="KW-0067">ATP-binding</keyword>
<evidence type="ECO:0000256" key="5">
    <source>
        <dbReference type="ARBA" id="ARBA00022806"/>
    </source>
</evidence>
<keyword evidence="4" id="KW-0378">Hydrolase</keyword>
<dbReference type="SMART" id="SM00487">
    <property type="entry name" value="DEXDc"/>
    <property type="match status" value="1"/>
</dbReference>
<accession>A0ABW5SEX1</accession>
<reference evidence="16" key="1">
    <citation type="journal article" date="2019" name="Int. J. Syst. Evol. Microbiol.">
        <title>The Global Catalogue of Microorganisms (GCM) 10K type strain sequencing project: providing services to taxonomists for standard genome sequencing and annotation.</title>
        <authorList>
            <consortium name="The Broad Institute Genomics Platform"/>
            <consortium name="The Broad Institute Genome Sequencing Center for Infectious Disease"/>
            <person name="Wu L."/>
            <person name="Ma J."/>
        </authorList>
    </citation>
    <scope>NUCLEOTIDE SEQUENCE [LARGE SCALE GENOMIC DNA]</scope>
    <source>
        <strain evidence="16">KCTC 42255</strain>
    </source>
</reference>
<evidence type="ECO:0000256" key="8">
    <source>
        <dbReference type="ARBA" id="ARBA00023235"/>
    </source>
</evidence>
<dbReference type="SUPFAM" id="SSF52540">
    <property type="entry name" value="P-loop containing nucleoside triphosphate hydrolases"/>
    <property type="match status" value="1"/>
</dbReference>
<dbReference type="Proteomes" id="UP001597357">
    <property type="component" value="Unassembled WGS sequence"/>
</dbReference>
<dbReference type="PROSITE" id="PS51194">
    <property type="entry name" value="HELICASE_CTER"/>
    <property type="match status" value="1"/>
</dbReference>
<dbReference type="RefSeq" id="WP_379046568.1">
    <property type="nucleotide sequence ID" value="NZ_JBHULZ010000040.1"/>
</dbReference>
<evidence type="ECO:0000256" key="4">
    <source>
        <dbReference type="ARBA" id="ARBA00022801"/>
    </source>
</evidence>
<organism evidence="15 16">
    <name type="scientific">Mesonia sediminis</name>
    <dbReference type="NCBI Taxonomy" id="1703946"/>
    <lineage>
        <taxon>Bacteria</taxon>
        <taxon>Pseudomonadati</taxon>
        <taxon>Bacteroidota</taxon>
        <taxon>Flavobacteriia</taxon>
        <taxon>Flavobacteriales</taxon>
        <taxon>Flavobacteriaceae</taxon>
        <taxon>Mesonia</taxon>
    </lineage>
</organism>
<evidence type="ECO:0000259" key="14">
    <source>
        <dbReference type="PROSITE" id="PS51194"/>
    </source>
</evidence>
<keyword evidence="16" id="KW-1185">Reference proteome</keyword>
<dbReference type="PANTHER" id="PTHR13710">
    <property type="entry name" value="DNA HELICASE RECQ FAMILY MEMBER"/>
    <property type="match status" value="1"/>
</dbReference>
<evidence type="ECO:0000256" key="7">
    <source>
        <dbReference type="ARBA" id="ARBA00023125"/>
    </source>
</evidence>
<protein>
    <recommendedName>
        <fullName evidence="11">ATP-dependent DNA helicase RecQ</fullName>
        <ecNumber evidence="10">5.6.2.4</ecNumber>
    </recommendedName>
    <alternativeName>
        <fullName evidence="12">DNA 3'-5' helicase RecQ</fullName>
    </alternativeName>
</protein>
<gene>
    <name evidence="15" type="ORF">ACFSQ0_07810</name>
</gene>
<proteinExistence type="inferred from homology"/>
<dbReference type="Pfam" id="PF00271">
    <property type="entry name" value="Helicase_C"/>
    <property type="match status" value="1"/>
</dbReference>
<dbReference type="InterPro" id="IPR011545">
    <property type="entry name" value="DEAD/DEAH_box_helicase_dom"/>
</dbReference>
<dbReference type="GO" id="GO:0004386">
    <property type="term" value="F:helicase activity"/>
    <property type="evidence" value="ECO:0007669"/>
    <property type="project" value="UniProtKB-KW"/>
</dbReference>
<evidence type="ECO:0000313" key="16">
    <source>
        <dbReference type="Proteomes" id="UP001597357"/>
    </source>
</evidence>
<dbReference type="InterPro" id="IPR001650">
    <property type="entry name" value="Helicase_C-like"/>
</dbReference>
<evidence type="ECO:0000256" key="6">
    <source>
        <dbReference type="ARBA" id="ARBA00022840"/>
    </source>
</evidence>
<keyword evidence="8" id="KW-0413">Isomerase</keyword>
<sequence length="634" mass="73462">MTKIKDLLKKHWGYSAFRPGQKELIDAVLAGQDSLALLPTGGGKSLCYQLPGIYQEGICIVISPLLALMQDQVESLTKKGIKALQLKSGMSYDDINRTLDNCIYGHYKFLYLSPERLQQNLILERIQQMKVSFVAVDEAHCISSWGHDFRPAFRNIIQLRNYLPGISVIALTATATKKVEKDIVEQLALNKPFIFRQSYERPNIQFVVKPYEDKRYYLQWYFKKYKELGIIYVRNRKTSLELAQFLKTQNISAQAFHGGLPSQEKENILTDWQKEKLQIIVATTAFGMGIDKANVRHVIHFHLPESLESYYQEAGRAGRDGLPARAIILYNDSDFTLLKNQFLLPLPSVKEIKQVYKKLNTMFSIAFGEGLNETYNFSFFNFCKKYQLNTQKTYLALNTLERLGILTFAGEYSQKTALQFLINSKQLFTFLERHRRYSFLLENLFRIQGGFFEFKKEVPLERLSEKTGLDKAKIIEQLQELANQELIDLSHKNQDTTLTFLVPREDERSINPFAKYIRAQKENKELKIKAVEDYVLSQDNCLVIQLLHYFDEKKSKACGQCSWCLNQKKTAQTKGNLKEIKTYFCQVLEQTPTNLKELVLNAPFSEADALYTLRLMHEKKIIEKSSHDIIRLKK</sequence>
<dbReference type="Gene3D" id="3.40.50.300">
    <property type="entry name" value="P-loop containing nucleotide triphosphate hydrolases"/>
    <property type="match status" value="2"/>
</dbReference>
<comment type="caution">
    <text evidence="15">The sequence shown here is derived from an EMBL/GenBank/DDBJ whole genome shotgun (WGS) entry which is preliminary data.</text>
</comment>
<evidence type="ECO:0000256" key="11">
    <source>
        <dbReference type="ARBA" id="ARBA00044535"/>
    </source>
</evidence>
<evidence type="ECO:0000256" key="1">
    <source>
        <dbReference type="ARBA" id="ARBA00005446"/>
    </source>
</evidence>
<evidence type="ECO:0000256" key="2">
    <source>
        <dbReference type="ARBA" id="ARBA00022723"/>
    </source>
</evidence>
<dbReference type="Pfam" id="PF00270">
    <property type="entry name" value="DEAD"/>
    <property type="match status" value="1"/>
</dbReference>
<dbReference type="SMART" id="SM00490">
    <property type="entry name" value="HELICc"/>
    <property type="match status" value="1"/>
</dbReference>
<dbReference type="CDD" id="cd17920">
    <property type="entry name" value="DEXHc_RecQ"/>
    <property type="match status" value="1"/>
</dbReference>
<dbReference type="Pfam" id="PF16124">
    <property type="entry name" value="RecQ_Zn_bind"/>
    <property type="match status" value="1"/>
</dbReference>
<dbReference type="PROSITE" id="PS51192">
    <property type="entry name" value="HELICASE_ATP_BIND_1"/>
    <property type="match status" value="1"/>
</dbReference>
<evidence type="ECO:0000313" key="15">
    <source>
        <dbReference type="EMBL" id="MFD2697894.1"/>
    </source>
</evidence>
<evidence type="ECO:0000256" key="9">
    <source>
        <dbReference type="ARBA" id="ARBA00034617"/>
    </source>
</evidence>
<name>A0ABW5SEX1_9FLAO</name>
<evidence type="ECO:0000256" key="3">
    <source>
        <dbReference type="ARBA" id="ARBA00022741"/>
    </source>
</evidence>
<evidence type="ECO:0000256" key="10">
    <source>
        <dbReference type="ARBA" id="ARBA00034808"/>
    </source>
</evidence>
<dbReference type="Gene3D" id="1.10.10.10">
    <property type="entry name" value="Winged helix-like DNA-binding domain superfamily/Winged helix DNA-binding domain"/>
    <property type="match status" value="1"/>
</dbReference>
<dbReference type="InterPro" id="IPR004589">
    <property type="entry name" value="DNA_helicase_ATP-dep_RecQ"/>
</dbReference>
<evidence type="ECO:0000256" key="12">
    <source>
        <dbReference type="ARBA" id="ARBA00044550"/>
    </source>
</evidence>
<feature type="domain" description="Helicase ATP-binding" evidence="13">
    <location>
        <begin position="25"/>
        <end position="193"/>
    </location>
</feature>